<gene>
    <name evidence="4" type="ordered locus">Reut_B4997</name>
</gene>
<dbReference type="SUPFAM" id="SSF103515">
    <property type="entry name" value="Autotransporter"/>
    <property type="match status" value="1"/>
</dbReference>
<dbReference type="KEGG" id="reu:Reut_B4997"/>
<dbReference type="Gene3D" id="2.40.128.130">
    <property type="entry name" value="Autotransporter beta-domain"/>
    <property type="match status" value="1"/>
</dbReference>
<dbReference type="InterPro" id="IPR005546">
    <property type="entry name" value="Autotransporte_beta"/>
</dbReference>
<dbReference type="HOGENOM" id="CLU_300110_0_0_4"/>
<evidence type="ECO:0000313" key="4">
    <source>
        <dbReference type="EMBL" id="AAZ64345.1"/>
    </source>
</evidence>
<accession>Q46R89</accession>
<dbReference type="SMART" id="SM00869">
    <property type="entry name" value="Autotransporter"/>
    <property type="match status" value="1"/>
</dbReference>
<organism evidence="4">
    <name type="scientific">Cupriavidus pinatubonensis (strain JMP 134 / LMG 1197)</name>
    <name type="common">Cupriavidus necator (strain JMP 134)</name>
    <dbReference type="NCBI Taxonomy" id="264198"/>
    <lineage>
        <taxon>Bacteria</taxon>
        <taxon>Pseudomonadati</taxon>
        <taxon>Pseudomonadota</taxon>
        <taxon>Betaproteobacteria</taxon>
        <taxon>Burkholderiales</taxon>
        <taxon>Burkholderiaceae</taxon>
        <taxon>Cupriavidus</taxon>
    </lineage>
</organism>
<feature type="region of interest" description="Disordered" evidence="1">
    <location>
        <begin position="596"/>
        <end position="621"/>
    </location>
</feature>
<evidence type="ECO:0000259" key="3">
    <source>
        <dbReference type="PROSITE" id="PS51208"/>
    </source>
</evidence>
<keyword evidence="2" id="KW-1133">Transmembrane helix</keyword>
<feature type="transmembrane region" description="Helical" evidence="2">
    <location>
        <begin position="31"/>
        <end position="51"/>
    </location>
</feature>
<reference evidence="4" key="1">
    <citation type="submission" date="2005-08" db="EMBL/GenBank/DDBJ databases">
        <title>Complete sequence of chromosome 2 of Ralstonia eutropha JMP134.</title>
        <authorList>
            <person name="Copeland A."/>
            <person name="Lucas S."/>
            <person name="Lapidus A."/>
            <person name="Barry K."/>
            <person name="Detter J.C."/>
            <person name="Glavina T."/>
            <person name="Hammon N."/>
            <person name="Israni S."/>
            <person name="Pitluck S."/>
            <person name="Goltsman E."/>
            <person name="Martinez M."/>
            <person name="Schmutz J."/>
            <person name="Larimer F."/>
            <person name="Land M."/>
            <person name="Lykidis A."/>
            <person name="Richardson P."/>
        </authorList>
    </citation>
    <scope>NUCLEOTIDE SEQUENCE [LARGE SCALE GENOMIC DNA]</scope>
    <source>
        <strain evidence="4">JMP134</strain>
    </source>
</reference>
<dbReference type="InterPro" id="IPR036709">
    <property type="entry name" value="Autotransporte_beta_dom_sf"/>
</dbReference>
<proteinExistence type="predicted"/>
<dbReference type="NCBIfam" id="TIGR01414">
    <property type="entry name" value="autotrans_barl"/>
    <property type="match status" value="1"/>
</dbReference>
<dbReference type="STRING" id="264198.Reut_B4997"/>
<dbReference type="AlphaFoldDB" id="Q46R89"/>
<evidence type="ECO:0000256" key="1">
    <source>
        <dbReference type="SAM" id="MobiDB-lite"/>
    </source>
</evidence>
<dbReference type="eggNOG" id="COG4625">
    <property type="taxonomic scope" value="Bacteria"/>
</dbReference>
<sequence length="998" mass="98856">MHSRKQSYRKVPRAADVAAATSQLPPSVPRIMVSAVMMAVGVLAATPAIAIPGCSQYGPNTISSTFGYTCTLYSGSSLHVTAPNGVISVTGAEAVVVSPWAPVGVPINNEGVIESLGTNGIMGSAGGAATAIRIYDSSSPSSLLLDNLINAAGGSIRAIGGAGSSDNVAMSGSGGAATAISVSSGQTGALTNFGTIAATGGAGGSGAMIGPAGPGGTGIGIDIQSATVGDVVNSGVSSQISGTGGNAGSSPMMFSASAGAGIGINVANSIVNSIQNDGTITGSGGASPMAGPFLSVGGAAYGIKVSGGAVTNGIINNGTITASSTAGTATGIRVEGGAIVGAIRNDGAITATSSGLPLIGQSVGIDVAASTVGSIDVAGTINASTAISVDSTSTVTNGINVSGQLTGSVLLGNATLNLDGSRASISGQVTGGTASVVNINGSYTSGLANAFYVGAFNIADGAVFNMGSGVVLSNAAMTNSGTLAVAPGFTATITGNYIQTTNGAFQTGIGENGSYGKLVVTGTADLSASNKINVNVAGAPSLVAGTTVQSGVITAGTLIAGPTFRVTDNSALFDFIASRNGNAVDLCVARAGASSCDANAPVPTPTPEPTPTPTPTPTPNPVITVVSSVTSAHNNPGLGAAQVFDALIGQGAGAPAAMAPVITALGTLSTEQQVSDAVKQTLPLLTGGMSAVNTAAMHATNRVIQSRQEANRGLSSGDDFVSDRQLWFKPVGSWARQGDRDGVSGYSANTYGMLVGADGVVSEKVRIGGAFSYMHSRIDGNSAVAAQTASVDGYRLIGYGSYSLDARTDVSVQADVGTGHNEGQRNIAFGGLSGRASSSYDSWNTHLGVGIGRIFDVTPKTTLTPSLRADYTFIQDSAYTETGADALSLAVGKNSARELILSTDMRLNQAVTEQALFTANLGVGYDALGGQSSITASYVGGGAQFITRGMPPARWLMRGGLGFVVTSSKAMEFSVRYDAEVREHFTNQTASVKLRVPF</sequence>
<dbReference type="EMBL" id="CP000091">
    <property type="protein sequence ID" value="AAZ64345.1"/>
    <property type="molecule type" value="Genomic_DNA"/>
</dbReference>
<dbReference type="OrthoDB" id="5760545at2"/>
<keyword evidence="2" id="KW-0812">Transmembrane</keyword>
<name>Q46R89_CUPPJ</name>
<dbReference type="Pfam" id="PF03797">
    <property type="entry name" value="Autotransporter"/>
    <property type="match status" value="1"/>
</dbReference>
<dbReference type="InterPro" id="IPR006315">
    <property type="entry name" value="OM_autotransptr_brl_dom"/>
</dbReference>
<feature type="compositionally biased region" description="Pro residues" evidence="1">
    <location>
        <begin position="602"/>
        <end position="620"/>
    </location>
</feature>
<feature type="domain" description="Autotransporter" evidence="3">
    <location>
        <begin position="719"/>
        <end position="998"/>
    </location>
</feature>
<dbReference type="PROSITE" id="PS51208">
    <property type="entry name" value="AUTOTRANSPORTER"/>
    <property type="match status" value="1"/>
</dbReference>
<keyword evidence="2" id="KW-0472">Membrane</keyword>
<protein>
    <submittedName>
        <fullName evidence="4">Outer membrane autotransporter barrel</fullName>
    </submittedName>
</protein>
<dbReference type="GO" id="GO:0019867">
    <property type="term" value="C:outer membrane"/>
    <property type="evidence" value="ECO:0007669"/>
    <property type="project" value="InterPro"/>
</dbReference>
<evidence type="ECO:0000256" key="2">
    <source>
        <dbReference type="SAM" id="Phobius"/>
    </source>
</evidence>